<gene>
    <name evidence="1" type="ORF">ElP_25690</name>
</gene>
<evidence type="ECO:0000313" key="1">
    <source>
        <dbReference type="EMBL" id="QDV34675.1"/>
    </source>
</evidence>
<sequence>MRPVVILAGSEVPTELVGRPELRRRAFGGESPPEYRFALADPRPRIPIRRDGTIQFARWGNFDGRSRRLPRTALARLSGVQAGEWARFGAVPVEIAASFWAHNGAWVFVREGIRGVLAPDEQGWAVCFVVCEPSTNYYKNMTGGAWMPVLIDQRY</sequence>
<evidence type="ECO:0000313" key="2">
    <source>
        <dbReference type="Proteomes" id="UP000317835"/>
    </source>
</evidence>
<dbReference type="Proteomes" id="UP000317835">
    <property type="component" value="Chromosome"/>
</dbReference>
<accession>A0A518H1F4</accession>
<dbReference type="KEGG" id="tpla:ElP_25690"/>
<keyword evidence="2" id="KW-1185">Reference proteome</keyword>
<dbReference type="EMBL" id="CP036426">
    <property type="protein sequence ID" value="QDV34675.1"/>
    <property type="molecule type" value="Genomic_DNA"/>
</dbReference>
<reference evidence="1 2" key="1">
    <citation type="submission" date="2019-02" db="EMBL/GenBank/DDBJ databases">
        <title>Deep-cultivation of Planctomycetes and their phenomic and genomic characterization uncovers novel biology.</title>
        <authorList>
            <person name="Wiegand S."/>
            <person name="Jogler M."/>
            <person name="Boedeker C."/>
            <person name="Pinto D."/>
            <person name="Vollmers J."/>
            <person name="Rivas-Marin E."/>
            <person name="Kohn T."/>
            <person name="Peeters S.H."/>
            <person name="Heuer A."/>
            <person name="Rast P."/>
            <person name="Oberbeckmann S."/>
            <person name="Bunk B."/>
            <person name="Jeske O."/>
            <person name="Meyerdierks A."/>
            <person name="Storesund J.E."/>
            <person name="Kallscheuer N."/>
            <person name="Luecker S."/>
            <person name="Lage O.M."/>
            <person name="Pohl T."/>
            <person name="Merkel B.J."/>
            <person name="Hornburger P."/>
            <person name="Mueller R.-W."/>
            <person name="Bruemmer F."/>
            <person name="Labrenz M."/>
            <person name="Spormann A.M."/>
            <person name="Op den Camp H."/>
            <person name="Overmann J."/>
            <person name="Amann R."/>
            <person name="Jetten M.S.M."/>
            <person name="Mascher T."/>
            <person name="Medema M.H."/>
            <person name="Devos D.P."/>
            <person name="Kaster A.-K."/>
            <person name="Ovreas L."/>
            <person name="Rohde M."/>
            <person name="Galperin M.Y."/>
            <person name="Jogler C."/>
        </authorList>
    </citation>
    <scope>NUCLEOTIDE SEQUENCE [LARGE SCALE GENOMIC DNA]</scope>
    <source>
        <strain evidence="1 2">ElP</strain>
    </source>
</reference>
<organism evidence="1 2">
    <name type="scientific">Tautonia plasticadhaerens</name>
    <dbReference type="NCBI Taxonomy" id="2527974"/>
    <lineage>
        <taxon>Bacteria</taxon>
        <taxon>Pseudomonadati</taxon>
        <taxon>Planctomycetota</taxon>
        <taxon>Planctomycetia</taxon>
        <taxon>Isosphaerales</taxon>
        <taxon>Isosphaeraceae</taxon>
        <taxon>Tautonia</taxon>
    </lineage>
</organism>
<dbReference type="AlphaFoldDB" id="A0A518H1F4"/>
<proteinExistence type="predicted"/>
<name>A0A518H1F4_9BACT</name>
<protein>
    <submittedName>
        <fullName evidence="1">Uncharacterized protein</fullName>
    </submittedName>
</protein>